<comment type="caution">
    <text evidence="6">The sequence shown here is derived from an EMBL/GenBank/DDBJ whole genome shotgun (WGS) entry which is preliminary data.</text>
</comment>
<dbReference type="Pfam" id="PF01614">
    <property type="entry name" value="IclR_C"/>
    <property type="match status" value="1"/>
</dbReference>
<dbReference type="PANTHER" id="PTHR30136:SF7">
    <property type="entry name" value="HTH-TYPE TRANSCRIPTIONAL REGULATOR KDGR-RELATED"/>
    <property type="match status" value="1"/>
</dbReference>
<proteinExistence type="predicted"/>
<dbReference type="SUPFAM" id="SSF55781">
    <property type="entry name" value="GAF domain-like"/>
    <property type="match status" value="1"/>
</dbReference>
<evidence type="ECO:0000313" key="6">
    <source>
        <dbReference type="EMBL" id="GGA40660.1"/>
    </source>
</evidence>
<dbReference type="InterPro" id="IPR050707">
    <property type="entry name" value="HTH_MetabolicPath_Reg"/>
</dbReference>
<reference evidence="6 7" key="1">
    <citation type="journal article" date="2014" name="Int. J. Syst. Evol. Microbiol.">
        <title>Complete genome sequence of Corynebacterium casei LMG S-19264T (=DSM 44701T), isolated from a smear-ripened cheese.</title>
        <authorList>
            <consortium name="US DOE Joint Genome Institute (JGI-PGF)"/>
            <person name="Walter F."/>
            <person name="Albersmeier A."/>
            <person name="Kalinowski J."/>
            <person name="Ruckert C."/>
        </authorList>
    </citation>
    <scope>NUCLEOTIDE SEQUENCE [LARGE SCALE GENOMIC DNA]</scope>
    <source>
        <strain evidence="6 7">CGMCC 1.15896</strain>
    </source>
</reference>
<dbReference type="InterPro" id="IPR014757">
    <property type="entry name" value="Tscrpt_reg_IclR_C"/>
</dbReference>
<sequence>MADNQSEKTERYRAPALDKGLDILELLSVQAGGMTRAEIVKAMDRSPSEIYRMLERLVARNYVARSLEGDRYALTTKLFVLGNRHPPVRRLITQVQPLMDIFALEARQSCHLVIEDHGIALVVAQAHCPANWEFGVRAGAEIDLLGTGSGQVLLAFQSMPARELLISRWQGTDKIARLEQMEPQLSSYRKNGHRVGDSQQIRGIVDITVPILSPRGFVIAVLTCPYMERLEEPGQPGIDQALALLKDAANRLSLR</sequence>
<dbReference type="GO" id="GO:0045892">
    <property type="term" value="P:negative regulation of DNA-templated transcription"/>
    <property type="evidence" value="ECO:0007669"/>
    <property type="project" value="TreeGrafter"/>
</dbReference>
<evidence type="ECO:0000256" key="2">
    <source>
        <dbReference type="ARBA" id="ARBA00023125"/>
    </source>
</evidence>
<dbReference type="AlphaFoldDB" id="A0A916R6A9"/>
<dbReference type="PROSITE" id="PS51077">
    <property type="entry name" value="HTH_ICLR"/>
    <property type="match status" value="1"/>
</dbReference>
<feature type="domain" description="HTH iclR-type" evidence="4">
    <location>
        <begin position="14"/>
        <end position="76"/>
    </location>
</feature>
<evidence type="ECO:0000259" key="4">
    <source>
        <dbReference type="PROSITE" id="PS51077"/>
    </source>
</evidence>
<dbReference type="Gene3D" id="3.30.450.40">
    <property type="match status" value="1"/>
</dbReference>
<dbReference type="InterPro" id="IPR029016">
    <property type="entry name" value="GAF-like_dom_sf"/>
</dbReference>
<dbReference type="InterPro" id="IPR005471">
    <property type="entry name" value="Tscrpt_reg_IclR_N"/>
</dbReference>
<keyword evidence="7" id="KW-1185">Reference proteome</keyword>
<gene>
    <name evidence="6" type="ORF">GCM10011499_07800</name>
</gene>
<name>A0A916R6A9_9HYPH</name>
<evidence type="ECO:0000313" key="7">
    <source>
        <dbReference type="Proteomes" id="UP000596977"/>
    </source>
</evidence>
<keyword evidence="1" id="KW-0805">Transcription regulation</keyword>
<organism evidence="6 7">
    <name type="scientific">Pelagibacterium lentulum</name>
    <dbReference type="NCBI Taxonomy" id="2029865"/>
    <lineage>
        <taxon>Bacteria</taxon>
        <taxon>Pseudomonadati</taxon>
        <taxon>Pseudomonadota</taxon>
        <taxon>Alphaproteobacteria</taxon>
        <taxon>Hyphomicrobiales</taxon>
        <taxon>Devosiaceae</taxon>
        <taxon>Pelagibacterium</taxon>
    </lineage>
</organism>
<keyword evidence="3" id="KW-0804">Transcription</keyword>
<dbReference type="PANTHER" id="PTHR30136">
    <property type="entry name" value="HELIX-TURN-HELIX TRANSCRIPTIONAL REGULATOR, ICLR FAMILY"/>
    <property type="match status" value="1"/>
</dbReference>
<dbReference type="InterPro" id="IPR036390">
    <property type="entry name" value="WH_DNA-bd_sf"/>
</dbReference>
<dbReference type="InterPro" id="IPR036388">
    <property type="entry name" value="WH-like_DNA-bd_sf"/>
</dbReference>
<accession>A0A916R6A9</accession>
<dbReference type="SMART" id="SM00346">
    <property type="entry name" value="HTH_ICLR"/>
    <property type="match status" value="1"/>
</dbReference>
<dbReference type="Gene3D" id="1.10.10.10">
    <property type="entry name" value="Winged helix-like DNA-binding domain superfamily/Winged helix DNA-binding domain"/>
    <property type="match status" value="1"/>
</dbReference>
<dbReference type="GO" id="GO:0003700">
    <property type="term" value="F:DNA-binding transcription factor activity"/>
    <property type="evidence" value="ECO:0007669"/>
    <property type="project" value="TreeGrafter"/>
</dbReference>
<feature type="domain" description="IclR-ED" evidence="5">
    <location>
        <begin position="77"/>
        <end position="255"/>
    </location>
</feature>
<keyword evidence="2" id="KW-0238">DNA-binding</keyword>
<dbReference type="SUPFAM" id="SSF46785">
    <property type="entry name" value="Winged helix' DNA-binding domain"/>
    <property type="match status" value="1"/>
</dbReference>
<dbReference type="EMBL" id="BMKB01000001">
    <property type="protein sequence ID" value="GGA40660.1"/>
    <property type="molecule type" value="Genomic_DNA"/>
</dbReference>
<dbReference type="PROSITE" id="PS51078">
    <property type="entry name" value="ICLR_ED"/>
    <property type="match status" value="1"/>
</dbReference>
<dbReference type="Pfam" id="PF09339">
    <property type="entry name" value="HTH_IclR"/>
    <property type="match status" value="1"/>
</dbReference>
<dbReference type="GO" id="GO:0003677">
    <property type="term" value="F:DNA binding"/>
    <property type="evidence" value="ECO:0007669"/>
    <property type="project" value="UniProtKB-KW"/>
</dbReference>
<evidence type="ECO:0000259" key="5">
    <source>
        <dbReference type="PROSITE" id="PS51078"/>
    </source>
</evidence>
<dbReference type="Proteomes" id="UP000596977">
    <property type="component" value="Unassembled WGS sequence"/>
</dbReference>
<protein>
    <submittedName>
        <fullName evidence="6">IclR family transcriptional regulator</fullName>
    </submittedName>
</protein>
<evidence type="ECO:0000256" key="3">
    <source>
        <dbReference type="ARBA" id="ARBA00023163"/>
    </source>
</evidence>
<evidence type="ECO:0000256" key="1">
    <source>
        <dbReference type="ARBA" id="ARBA00023015"/>
    </source>
</evidence>